<dbReference type="EMBL" id="JARCJK010000005">
    <property type="protein sequence ID" value="MDE4166443.1"/>
    <property type="molecule type" value="Genomic_DNA"/>
</dbReference>
<evidence type="ECO:0000256" key="1">
    <source>
        <dbReference type="SAM" id="MobiDB-lite"/>
    </source>
</evidence>
<reference evidence="3 4" key="1">
    <citation type="submission" date="2023-02" db="EMBL/GenBank/DDBJ databases">
        <title>Population genomics of bacteria associated with diatom.</title>
        <authorList>
            <person name="Xie J."/>
            <person name="Wang H."/>
        </authorList>
    </citation>
    <scope>NUCLEOTIDE SEQUENCE [LARGE SCALE GENOMIC DNA]</scope>
    <source>
        <strain evidence="3 4">PT47_8</strain>
    </source>
</reference>
<evidence type="ECO:0000313" key="4">
    <source>
        <dbReference type="Proteomes" id="UP001218364"/>
    </source>
</evidence>
<organism evidence="3 4">
    <name type="scientific">Phaeobacter gallaeciensis</name>
    <dbReference type="NCBI Taxonomy" id="60890"/>
    <lineage>
        <taxon>Bacteria</taxon>
        <taxon>Pseudomonadati</taxon>
        <taxon>Pseudomonadota</taxon>
        <taxon>Alphaproteobacteria</taxon>
        <taxon>Rhodobacterales</taxon>
        <taxon>Roseobacteraceae</taxon>
        <taxon>Phaeobacter</taxon>
    </lineage>
</organism>
<feature type="compositionally biased region" description="Gly residues" evidence="1">
    <location>
        <begin position="81"/>
        <end position="148"/>
    </location>
</feature>
<keyword evidence="2" id="KW-0732">Signal</keyword>
<proteinExistence type="predicted"/>
<dbReference type="Proteomes" id="UP001218364">
    <property type="component" value="Unassembled WGS sequence"/>
</dbReference>
<feature type="region of interest" description="Disordered" evidence="1">
    <location>
        <begin position="41"/>
        <end position="148"/>
    </location>
</feature>
<evidence type="ECO:0000313" key="3">
    <source>
        <dbReference type="EMBL" id="MDE4166443.1"/>
    </source>
</evidence>
<dbReference type="RefSeq" id="WP_274839736.1">
    <property type="nucleotide sequence ID" value="NZ_JARCJF010000005.1"/>
</dbReference>
<evidence type="ECO:0000256" key="2">
    <source>
        <dbReference type="SAM" id="SignalP"/>
    </source>
</evidence>
<name>A0ABD4XA96_9RHOB</name>
<dbReference type="AlphaFoldDB" id="A0ABD4XA96"/>
<comment type="caution">
    <text evidence="3">The sequence shown here is derived from an EMBL/GenBank/DDBJ whole genome shotgun (WGS) entry which is preliminary data.</text>
</comment>
<gene>
    <name evidence="3" type="ORF">PXK24_12125</name>
</gene>
<feature type="signal peptide" evidence="2">
    <location>
        <begin position="1"/>
        <end position="28"/>
    </location>
</feature>
<protein>
    <submittedName>
        <fullName evidence="3">Uncharacterized protein</fullName>
    </submittedName>
</protein>
<sequence>MTYKTFTQRLAPAMAVAVLVASAHPVLASHANPWAEEDDEVLSQYHDENQAVSEDTPGEDEMNGVMTRSAHGKLGTAGSDTGQGSGGGHSADAGGAGNGGGGHGGGNGGGGQGGAGNGGGGAGNGGGGNGGGAGNGGGHGGGHGGGRG</sequence>
<accession>A0ABD4XA96</accession>
<feature type="chain" id="PRO_5044873066" evidence="2">
    <location>
        <begin position="29"/>
        <end position="148"/>
    </location>
</feature>